<comment type="caution">
    <text evidence="1">The sequence shown here is derived from an EMBL/GenBank/DDBJ whole genome shotgun (WGS) entry which is preliminary data.</text>
</comment>
<dbReference type="PANTHER" id="PTHR37833:SF1">
    <property type="entry name" value="SIGNAL PEPTIDE PROTEIN"/>
    <property type="match status" value="1"/>
</dbReference>
<dbReference type="Proteomes" id="UP000265882">
    <property type="component" value="Unassembled WGS sequence"/>
</dbReference>
<dbReference type="EMBL" id="QZKU01000140">
    <property type="protein sequence ID" value="RJP14875.1"/>
    <property type="molecule type" value="Genomic_DNA"/>
</dbReference>
<evidence type="ECO:0000313" key="1">
    <source>
        <dbReference type="EMBL" id="RJP14875.1"/>
    </source>
</evidence>
<dbReference type="AlphaFoldDB" id="A0A3A4N8C6"/>
<organism evidence="1 2">
    <name type="scientific">Abyssobacteria bacterium (strain SURF_5)</name>
    <dbReference type="NCBI Taxonomy" id="2093360"/>
    <lineage>
        <taxon>Bacteria</taxon>
        <taxon>Pseudomonadati</taxon>
        <taxon>Candidatus Hydrogenedentota</taxon>
        <taxon>Candidatus Abyssobacteria</taxon>
    </lineage>
</organism>
<name>A0A3A4N8C6_ABYX5</name>
<dbReference type="Gene3D" id="2.60.40.10">
    <property type="entry name" value="Immunoglobulins"/>
    <property type="match status" value="1"/>
</dbReference>
<accession>A0A3A4N8C6</accession>
<protein>
    <submittedName>
        <fullName evidence="1">DUF1573 domain-containing protein</fullName>
    </submittedName>
</protein>
<dbReference type="InterPro" id="IPR011467">
    <property type="entry name" value="DUF1573"/>
</dbReference>
<gene>
    <name evidence="1" type="ORF">C4520_20820</name>
</gene>
<sequence>MRRFTLIALAIVAAALLIFILDEEVVAQFDAGRRRLTVEKALHDFGQVEEGEIVSASFIIFNGTDEPVRIESARSDRADTKCNCSARLLPPGEHAKLEATLDTASLRGKVVRNISLAVHDPDRRELSFTLSVTVEPLLAFIQPFVFVGQLPKGASYSGKIRLVGKLAAEKKPSELTVETSVRGIEAFIVSRAGPRQELEMHYVLLPELRAGSFEEMITVAAENPSASAQLQLIGQKLGDITVHPDRLHFFSTDHAGEPSQTIEFTSEKTFHITGIEDAGGSLEYELLMLEEGKRYRLDVRLRNRSQANILGLLKVHTDLAEQPLIDIPVIGGSR</sequence>
<dbReference type="Pfam" id="PF07610">
    <property type="entry name" value="DUF1573"/>
    <property type="match status" value="1"/>
</dbReference>
<dbReference type="InterPro" id="IPR013783">
    <property type="entry name" value="Ig-like_fold"/>
</dbReference>
<reference evidence="1 2" key="1">
    <citation type="journal article" date="2017" name="ISME J.">
        <title>Energy and carbon metabolisms in a deep terrestrial subsurface fluid microbial community.</title>
        <authorList>
            <person name="Momper L."/>
            <person name="Jungbluth S.P."/>
            <person name="Lee M.D."/>
            <person name="Amend J.P."/>
        </authorList>
    </citation>
    <scope>NUCLEOTIDE SEQUENCE [LARGE SCALE GENOMIC DNA]</scope>
    <source>
        <strain evidence="1">SURF_5</strain>
    </source>
</reference>
<evidence type="ECO:0000313" key="2">
    <source>
        <dbReference type="Proteomes" id="UP000265882"/>
    </source>
</evidence>
<proteinExistence type="predicted"/>
<dbReference type="PANTHER" id="PTHR37833">
    <property type="entry name" value="LIPOPROTEIN-RELATED"/>
    <property type="match status" value="1"/>
</dbReference>